<name>A0AAV4SAR5_9ARAC</name>
<reference evidence="2 3" key="1">
    <citation type="submission" date="2021-06" db="EMBL/GenBank/DDBJ databases">
        <title>Caerostris darwini draft genome.</title>
        <authorList>
            <person name="Kono N."/>
            <person name="Arakawa K."/>
        </authorList>
    </citation>
    <scope>NUCLEOTIDE SEQUENCE [LARGE SCALE GENOMIC DNA]</scope>
</reference>
<protein>
    <submittedName>
        <fullName evidence="2">Uncharacterized protein</fullName>
    </submittedName>
</protein>
<gene>
    <name evidence="2" type="ORF">CDAR_588401</name>
</gene>
<keyword evidence="3" id="KW-1185">Reference proteome</keyword>
<evidence type="ECO:0000313" key="3">
    <source>
        <dbReference type="Proteomes" id="UP001054837"/>
    </source>
</evidence>
<dbReference type="EMBL" id="BPLQ01007461">
    <property type="protein sequence ID" value="GIY30271.1"/>
    <property type="molecule type" value="Genomic_DNA"/>
</dbReference>
<dbReference type="Proteomes" id="UP001054837">
    <property type="component" value="Unassembled WGS sequence"/>
</dbReference>
<keyword evidence="1" id="KW-1133">Transmembrane helix</keyword>
<evidence type="ECO:0000313" key="2">
    <source>
        <dbReference type="EMBL" id="GIY30271.1"/>
    </source>
</evidence>
<organism evidence="2 3">
    <name type="scientific">Caerostris darwini</name>
    <dbReference type="NCBI Taxonomy" id="1538125"/>
    <lineage>
        <taxon>Eukaryota</taxon>
        <taxon>Metazoa</taxon>
        <taxon>Ecdysozoa</taxon>
        <taxon>Arthropoda</taxon>
        <taxon>Chelicerata</taxon>
        <taxon>Arachnida</taxon>
        <taxon>Araneae</taxon>
        <taxon>Araneomorphae</taxon>
        <taxon>Entelegynae</taxon>
        <taxon>Araneoidea</taxon>
        <taxon>Araneidae</taxon>
        <taxon>Caerostris</taxon>
    </lineage>
</organism>
<sequence>MHALLSEFFRSDFNLCGIHGFMVAFPRMPYNAICVAFVFAPQIETIQVRGMACTVPPATLVKLRTALCRFIVVVLIFGCKFFVVMGTFQRITCKIDFNGLIDSRIHSF</sequence>
<keyword evidence="1" id="KW-0472">Membrane</keyword>
<comment type="caution">
    <text evidence="2">The sequence shown here is derived from an EMBL/GenBank/DDBJ whole genome shotgun (WGS) entry which is preliminary data.</text>
</comment>
<accession>A0AAV4SAR5</accession>
<proteinExistence type="predicted"/>
<dbReference type="AlphaFoldDB" id="A0AAV4SAR5"/>
<keyword evidence="1" id="KW-0812">Transmembrane</keyword>
<evidence type="ECO:0000256" key="1">
    <source>
        <dbReference type="SAM" id="Phobius"/>
    </source>
</evidence>
<feature type="transmembrane region" description="Helical" evidence="1">
    <location>
        <begin position="66"/>
        <end position="88"/>
    </location>
</feature>